<keyword evidence="1" id="KW-0812">Transmembrane</keyword>
<evidence type="ECO:0000313" key="3">
    <source>
        <dbReference type="Proteomes" id="UP000660110"/>
    </source>
</evidence>
<keyword evidence="1" id="KW-1133">Transmembrane helix</keyword>
<dbReference type="RefSeq" id="WP_188377982.1">
    <property type="nucleotide sequence ID" value="NZ_BMEL01000003.1"/>
</dbReference>
<dbReference type="InterPro" id="IPR025576">
    <property type="entry name" value="YwiC"/>
</dbReference>
<feature type="transmembrane region" description="Helical" evidence="1">
    <location>
        <begin position="88"/>
        <end position="104"/>
    </location>
</feature>
<feature type="transmembrane region" description="Helical" evidence="1">
    <location>
        <begin position="180"/>
        <end position="199"/>
    </location>
</feature>
<dbReference type="AlphaFoldDB" id="A0A917B6T0"/>
<evidence type="ECO:0000256" key="1">
    <source>
        <dbReference type="SAM" id="Phobius"/>
    </source>
</evidence>
<keyword evidence="1" id="KW-0472">Membrane</keyword>
<feature type="transmembrane region" description="Helical" evidence="1">
    <location>
        <begin position="65"/>
        <end position="82"/>
    </location>
</feature>
<dbReference type="Pfam" id="PF14256">
    <property type="entry name" value="YwiC"/>
    <property type="match status" value="1"/>
</dbReference>
<proteinExistence type="predicted"/>
<keyword evidence="3" id="KW-1185">Reference proteome</keyword>
<dbReference type="EMBL" id="BMEL01000003">
    <property type="protein sequence ID" value="GGF26174.1"/>
    <property type="molecule type" value="Genomic_DNA"/>
</dbReference>
<dbReference type="Proteomes" id="UP000660110">
    <property type="component" value="Unassembled WGS sequence"/>
</dbReference>
<comment type="caution">
    <text evidence="2">The sequence shown here is derived from an EMBL/GenBank/DDBJ whole genome shotgun (WGS) entry which is preliminary data.</text>
</comment>
<reference evidence="2" key="2">
    <citation type="submission" date="2020-09" db="EMBL/GenBank/DDBJ databases">
        <authorList>
            <person name="Sun Q."/>
            <person name="Zhou Y."/>
        </authorList>
    </citation>
    <scope>NUCLEOTIDE SEQUENCE</scope>
    <source>
        <strain evidence="2">CGMCC 1.12153</strain>
    </source>
</reference>
<protein>
    <submittedName>
        <fullName evidence="2">Membrane protein</fullName>
    </submittedName>
</protein>
<sequence length="241" mass="27578">MKLLLPKQHGAWAMLIVPFLLGGAAGQFTLLHIPLFAGWFFLYLATHPLLLYMKGRKKQLHTKWGMAYLSIAGFFLLIVLLFEWRMAGFGVAMLPFFFINMYFAKQKKDRAFTNDIIAIFVFCIGGLASYYLGSRVLDLQGMFVMGLCFLFFLGSTFFIKSMIREKKNRKFRWYSWGYHGGLLLLASLVSGAMWVIPFIPSVTRAIMFYGKNLKVMQMGIIEVINSVYFLLSILVLMTTTG</sequence>
<feature type="transmembrane region" description="Helical" evidence="1">
    <location>
        <begin position="116"/>
        <end position="133"/>
    </location>
</feature>
<accession>A0A917B6T0</accession>
<feature type="transmembrane region" description="Helical" evidence="1">
    <location>
        <begin position="219"/>
        <end position="237"/>
    </location>
</feature>
<name>A0A917B6T0_HALAA</name>
<feature type="transmembrane region" description="Helical" evidence="1">
    <location>
        <begin position="139"/>
        <end position="159"/>
    </location>
</feature>
<gene>
    <name evidence="2" type="ORF">GCM10010954_26470</name>
</gene>
<reference evidence="2" key="1">
    <citation type="journal article" date="2014" name="Int. J. Syst. Evol. Microbiol.">
        <title>Complete genome sequence of Corynebacterium casei LMG S-19264T (=DSM 44701T), isolated from a smear-ripened cheese.</title>
        <authorList>
            <consortium name="US DOE Joint Genome Institute (JGI-PGF)"/>
            <person name="Walter F."/>
            <person name="Albersmeier A."/>
            <person name="Kalinowski J."/>
            <person name="Ruckert C."/>
        </authorList>
    </citation>
    <scope>NUCLEOTIDE SEQUENCE</scope>
    <source>
        <strain evidence="2">CGMCC 1.12153</strain>
    </source>
</reference>
<evidence type="ECO:0000313" key="2">
    <source>
        <dbReference type="EMBL" id="GGF26174.1"/>
    </source>
</evidence>
<feature type="transmembrane region" description="Helical" evidence="1">
    <location>
        <begin position="36"/>
        <end position="53"/>
    </location>
</feature>
<organism evidence="2 3">
    <name type="scientific">Halobacillus andaensis</name>
    <dbReference type="NCBI Taxonomy" id="1176239"/>
    <lineage>
        <taxon>Bacteria</taxon>
        <taxon>Bacillati</taxon>
        <taxon>Bacillota</taxon>
        <taxon>Bacilli</taxon>
        <taxon>Bacillales</taxon>
        <taxon>Bacillaceae</taxon>
        <taxon>Halobacillus</taxon>
    </lineage>
</organism>